<dbReference type="InterPro" id="IPR027417">
    <property type="entry name" value="P-loop_NTPase"/>
</dbReference>
<keyword evidence="1" id="KW-0812">Transmembrane</keyword>
<feature type="domain" description="G" evidence="2">
    <location>
        <begin position="51"/>
        <end position="188"/>
    </location>
</feature>
<dbReference type="SUPFAM" id="SSF52540">
    <property type="entry name" value="P-loop containing nucleoside triphosphate hydrolases"/>
    <property type="match status" value="1"/>
</dbReference>
<evidence type="ECO:0000313" key="4">
    <source>
        <dbReference type="Proteomes" id="UP000602653"/>
    </source>
</evidence>
<dbReference type="PANTHER" id="PTHR42698">
    <property type="entry name" value="GTPASE ERA"/>
    <property type="match status" value="1"/>
</dbReference>
<dbReference type="PANTHER" id="PTHR42698:SF1">
    <property type="entry name" value="GTPASE ERA, MITOCHONDRIAL"/>
    <property type="match status" value="1"/>
</dbReference>
<dbReference type="Proteomes" id="UP000602653">
    <property type="component" value="Chromosome"/>
</dbReference>
<feature type="transmembrane region" description="Helical" evidence="1">
    <location>
        <begin position="461"/>
        <end position="482"/>
    </location>
</feature>
<proteinExistence type="predicted"/>
<evidence type="ECO:0000259" key="2">
    <source>
        <dbReference type="Pfam" id="PF01926"/>
    </source>
</evidence>
<accession>A0ABX7IJL3</accession>
<dbReference type="EMBL" id="CP070228">
    <property type="protein sequence ID" value="QRV02925.1"/>
    <property type="molecule type" value="Genomic_DNA"/>
</dbReference>
<name>A0ABX7IJL3_9ACTO</name>
<sequence length="535" mass="59045">MSESIRESIELLQSVVSVAGDYLAPHVRDEADQTLQRVSQRQMFAEQTTVVAIAGPTGAGKSSLINALIGEDLVKVAATRPTTSAPTAISSQTIDSDSLITQWLDIAQRYERTGLEHVFHTAAPFVLVDLPDIDSTSASNREQAAEIIGKADVVVWIVDPQKYADSSVHDEYLINLSEHSDVMLTVLNQSDRLAPADRTHVIESLTQILHSNSIDSPIVLTSATTGEGIDELRSRISAFAQAKKAATDKLAADIRTLAYRISEDFRSHVSQEPVNDTGSEQKIIASALRAGGALVLSRLAGESYTHRAKKATRWPLTRWVGRLKVDPLERFRLGAGQVSEDVVPVTGIARSEVALQEAANGYQRYVERRTAGMPTRWAQKIVKDTDNTVANLVRRADYIGTHTDIEANRHPIWWRVVNLIHWLLLGTVIVGLGWIALRAFAINLGIWVTQPPMVGIFPLPLVIAVCGIALGWMLSGISAVIVRRGAARTEKRIQRRLVNKFQEEMHDELIVPLDEAIAQYQQVKEHLDKLQRTQS</sequence>
<dbReference type="RefSeq" id="WP_204425589.1">
    <property type="nucleotide sequence ID" value="NZ_CP070228.1"/>
</dbReference>
<dbReference type="Gene3D" id="3.40.50.300">
    <property type="entry name" value="P-loop containing nucleotide triphosphate hydrolases"/>
    <property type="match status" value="1"/>
</dbReference>
<keyword evidence="1" id="KW-0472">Membrane</keyword>
<evidence type="ECO:0000256" key="1">
    <source>
        <dbReference type="SAM" id="Phobius"/>
    </source>
</evidence>
<dbReference type="InterPro" id="IPR005662">
    <property type="entry name" value="GTPase_Era-like"/>
</dbReference>
<organism evidence="3 4">
    <name type="scientific">Arcanobacterium phocisimile</name>
    <dbReference type="NCBI Taxonomy" id="1302235"/>
    <lineage>
        <taxon>Bacteria</taxon>
        <taxon>Bacillati</taxon>
        <taxon>Actinomycetota</taxon>
        <taxon>Actinomycetes</taxon>
        <taxon>Actinomycetales</taxon>
        <taxon>Actinomycetaceae</taxon>
        <taxon>Arcanobacterium</taxon>
    </lineage>
</organism>
<gene>
    <name evidence="3" type="ORF">JTE88_04195</name>
</gene>
<dbReference type="InterPro" id="IPR006073">
    <property type="entry name" value="GTP-bd"/>
</dbReference>
<reference evidence="3 4" key="1">
    <citation type="submission" date="2021-02" db="EMBL/GenBank/DDBJ databases">
        <title>Complete Genome Sequence of Arcanobacterium phocisimile strain DSM 26142T from a harbour seal.</title>
        <authorList>
            <person name="Borowiak M."/>
            <person name="Alssahen M."/>
            <person name="Malorny B."/>
            <person name="Laemmler C."/>
            <person name="Siebert U."/>
            <person name="Ploetz M."/>
            <person name="Abdulmawjood A."/>
        </authorList>
    </citation>
    <scope>NUCLEOTIDE SEQUENCE [LARGE SCALE GENOMIC DNA]</scope>
    <source>
        <strain evidence="3 4">DSM 26142</strain>
    </source>
</reference>
<feature type="transmembrane region" description="Helical" evidence="1">
    <location>
        <begin position="419"/>
        <end position="441"/>
    </location>
</feature>
<keyword evidence="1" id="KW-1133">Transmembrane helix</keyword>
<dbReference type="Pfam" id="PF01926">
    <property type="entry name" value="MMR_HSR1"/>
    <property type="match status" value="1"/>
</dbReference>
<protein>
    <submittedName>
        <fullName evidence="3">50S ribosome-binding GTPase</fullName>
    </submittedName>
</protein>
<evidence type="ECO:0000313" key="3">
    <source>
        <dbReference type="EMBL" id="QRV02925.1"/>
    </source>
</evidence>
<keyword evidence="4" id="KW-1185">Reference proteome</keyword>